<name>A0ABX1AN43_9ACTN</name>
<comment type="caution">
    <text evidence="2">The sequence shown here is derived from an EMBL/GenBank/DDBJ whole genome shotgun (WGS) entry which is preliminary data.</text>
</comment>
<dbReference type="InterPro" id="IPR029039">
    <property type="entry name" value="Flavoprotein-like_sf"/>
</dbReference>
<sequence>MKSLLLVSGSTRGGSVNAAVLATVAAEVGREARTARHRGIGGLPHFNPDLDRDPVPTPVAELRNAIDSATAVLFSTPEYAGTMPGALKNLLEWTIGATVLSGKPVGWVNPSTAPARAAGTYAALRTVLGYTGAELVPGALADIPVPRSAIGPDGTVADAALRAGLGDVARRLLAAA</sequence>
<proteinExistence type="predicted"/>
<gene>
    <name evidence="2" type="ORF">HCJ92_20000</name>
</gene>
<dbReference type="Pfam" id="PF03358">
    <property type="entry name" value="FMN_red"/>
    <property type="match status" value="1"/>
</dbReference>
<dbReference type="RefSeq" id="WP_167935009.1">
    <property type="nucleotide sequence ID" value="NZ_JAAVJB010000226.1"/>
</dbReference>
<evidence type="ECO:0000313" key="3">
    <source>
        <dbReference type="Proteomes" id="UP000746503"/>
    </source>
</evidence>
<keyword evidence="3" id="KW-1185">Reference proteome</keyword>
<organism evidence="2 3">
    <name type="scientific">Streptomyces spiramenti</name>
    <dbReference type="NCBI Taxonomy" id="2720606"/>
    <lineage>
        <taxon>Bacteria</taxon>
        <taxon>Bacillati</taxon>
        <taxon>Actinomycetota</taxon>
        <taxon>Actinomycetes</taxon>
        <taxon>Kitasatosporales</taxon>
        <taxon>Streptomycetaceae</taxon>
        <taxon>Streptomyces</taxon>
    </lineage>
</organism>
<evidence type="ECO:0000313" key="2">
    <source>
        <dbReference type="EMBL" id="NJP68513.1"/>
    </source>
</evidence>
<accession>A0ABX1AN43</accession>
<reference evidence="2 3" key="1">
    <citation type="submission" date="2020-03" db="EMBL/GenBank/DDBJ databases">
        <title>Draft genome of Streptomyces sp. ventii, isolated from the Axial Seamount in the Pacific Ocean, and resequencing of the two type strains Streptomyces lonarensis strain NCL 716 and Streptomyces bohaiensis strain 11A07.</title>
        <authorList>
            <person name="Loughran R.M."/>
            <person name="Pfannmuller K.M."/>
            <person name="Wasson B.J."/>
            <person name="Deadmond M.C."/>
            <person name="Paddock B.E."/>
            <person name="Koyack M.J."/>
            <person name="Gallegos D.A."/>
            <person name="Mitchell E.A."/>
            <person name="Ushijima B."/>
            <person name="Saw J.H."/>
            <person name="Mcphail K.L."/>
            <person name="Videau P."/>
        </authorList>
    </citation>
    <scope>NUCLEOTIDE SEQUENCE [LARGE SCALE GENOMIC DNA]</scope>
    <source>
        <strain evidence="3">5675061</strain>
    </source>
</reference>
<dbReference type="InterPro" id="IPR050712">
    <property type="entry name" value="NAD(P)H-dep_reductase"/>
</dbReference>
<evidence type="ECO:0000259" key="1">
    <source>
        <dbReference type="Pfam" id="PF03358"/>
    </source>
</evidence>
<dbReference type="InterPro" id="IPR005025">
    <property type="entry name" value="FMN_Rdtase-like_dom"/>
</dbReference>
<feature type="domain" description="NADPH-dependent FMN reductase-like" evidence="1">
    <location>
        <begin position="4"/>
        <end position="138"/>
    </location>
</feature>
<dbReference type="EMBL" id="JAAVJB010000226">
    <property type="protein sequence ID" value="NJP68513.1"/>
    <property type="molecule type" value="Genomic_DNA"/>
</dbReference>
<dbReference type="Proteomes" id="UP000746503">
    <property type="component" value="Unassembled WGS sequence"/>
</dbReference>
<dbReference type="Gene3D" id="3.40.50.360">
    <property type="match status" value="1"/>
</dbReference>
<protein>
    <submittedName>
        <fullName evidence="2">NAD(P)H-dependent oxidoreductase</fullName>
    </submittedName>
</protein>
<dbReference type="SUPFAM" id="SSF52218">
    <property type="entry name" value="Flavoproteins"/>
    <property type="match status" value="1"/>
</dbReference>
<dbReference type="PANTHER" id="PTHR30543">
    <property type="entry name" value="CHROMATE REDUCTASE"/>
    <property type="match status" value="1"/>
</dbReference>
<dbReference type="PANTHER" id="PTHR30543:SF21">
    <property type="entry name" value="NAD(P)H-DEPENDENT FMN REDUCTASE LOT6"/>
    <property type="match status" value="1"/>
</dbReference>